<reference evidence="1 2" key="1">
    <citation type="submission" date="2020-01" db="EMBL/GenBank/DDBJ databases">
        <authorList>
            <consortium name="DOE Joint Genome Institute"/>
            <person name="Haridas S."/>
            <person name="Albert R."/>
            <person name="Binder M."/>
            <person name="Bloem J."/>
            <person name="Labutti K."/>
            <person name="Salamov A."/>
            <person name="Andreopoulos B."/>
            <person name="Baker S.E."/>
            <person name="Barry K."/>
            <person name="Bills G."/>
            <person name="Bluhm B.H."/>
            <person name="Cannon C."/>
            <person name="Castanera R."/>
            <person name="Culley D.E."/>
            <person name="Daum C."/>
            <person name="Ezra D."/>
            <person name="Gonzalez J.B."/>
            <person name="Henrissat B."/>
            <person name="Kuo A."/>
            <person name="Liang C."/>
            <person name="Lipzen A."/>
            <person name="Lutzoni F."/>
            <person name="Magnuson J."/>
            <person name="Mondo S."/>
            <person name="Nolan M."/>
            <person name="Ohm R."/>
            <person name="Pangilinan J."/>
            <person name="Park H.-J.H."/>
            <person name="Ramirez L."/>
            <person name="Alfaro M."/>
            <person name="Sun H."/>
            <person name="Tritt A."/>
            <person name="Yoshinaga Y."/>
            <person name="Zwiers L.-H.L."/>
            <person name="Turgeon B.G."/>
            <person name="Goodwin S.B."/>
            <person name="Spatafora J.W."/>
            <person name="Crous P.W."/>
            <person name="Grigoriev I.V."/>
        </authorList>
    </citation>
    <scope>NUCLEOTIDE SEQUENCE [LARGE SCALE GENOMIC DNA]</scope>
    <source>
        <strain evidence="1 2">CBS 611.86</strain>
    </source>
</reference>
<evidence type="ECO:0000313" key="2">
    <source>
        <dbReference type="Proteomes" id="UP000481861"/>
    </source>
</evidence>
<accession>A0A7C8IIE3</accession>
<dbReference type="OrthoDB" id="2922289at2759"/>
<dbReference type="PANTHER" id="PTHR40788:SF2">
    <property type="entry name" value="CLR5 DOMAIN-CONTAINING PROTEIN"/>
    <property type="match status" value="1"/>
</dbReference>
<gene>
    <name evidence="1" type="ORF">BDV95DRAFT_556338</name>
</gene>
<dbReference type="AlphaFoldDB" id="A0A7C8IIE3"/>
<name>A0A7C8IIE3_9PLEO</name>
<organism evidence="1 2">
    <name type="scientific">Massariosphaeria phaeospora</name>
    <dbReference type="NCBI Taxonomy" id="100035"/>
    <lineage>
        <taxon>Eukaryota</taxon>
        <taxon>Fungi</taxon>
        <taxon>Dikarya</taxon>
        <taxon>Ascomycota</taxon>
        <taxon>Pezizomycotina</taxon>
        <taxon>Dothideomycetes</taxon>
        <taxon>Pleosporomycetidae</taxon>
        <taxon>Pleosporales</taxon>
        <taxon>Pleosporales incertae sedis</taxon>
        <taxon>Massariosphaeria</taxon>
    </lineage>
</organism>
<dbReference type="Proteomes" id="UP000481861">
    <property type="component" value="Unassembled WGS sequence"/>
</dbReference>
<dbReference type="EMBL" id="JAADJZ010000001">
    <property type="protein sequence ID" value="KAF2877931.1"/>
    <property type="molecule type" value="Genomic_DNA"/>
</dbReference>
<dbReference type="PANTHER" id="PTHR40788">
    <property type="entry name" value="CLR5 DOMAIN-CONTAINING PROTEIN-RELATED"/>
    <property type="match status" value="1"/>
</dbReference>
<protein>
    <submittedName>
        <fullName evidence="1">Uncharacterized protein</fullName>
    </submittedName>
</protein>
<evidence type="ECO:0000313" key="1">
    <source>
        <dbReference type="EMBL" id="KAF2877931.1"/>
    </source>
</evidence>
<keyword evidence="2" id="KW-1185">Reference proteome</keyword>
<sequence length="265" mass="30227">MLRTFNRIRTARFTERSICTLGNPQDGKFRYPAEKRRTRDSTNTMRAAEAHLDAFWDAADTHWLRNVGTTPHTLVKHILGERTIQRTPPWEENPKPQQPTAHAQDAYVYRPFSATHYDQSKDITGAFDKLSVSTKDKVKIRGLPTTPDALEPIPTPEAAPEQGPIIVDKRAQRVFKALFHSPNSPDQPGEIAWPDFLHAMVSTGFSAEKLQGSAWQFTPRSLDVERSIQFHEPHPGNKLPFTWARRYGRRLTRAYGWEGGLFVSQ</sequence>
<comment type="caution">
    <text evidence="1">The sequence shown here is derived from an EMBL/GenBank/DDBJ whole genome shotgun (WGS) entry which is preliminary data.</text>
</comment>
<proteinExistence type="predicted"/>